<dbReference type="RefSeq" id="WP_275476121.1">
    <property type="nucleotide sequence ID" value="NZ_CP162940.1"/>
</dbReference>
<dbReference type="InterPro" id="IPR016181">
    <property type="entry name" value="Acyl_CoA_acyltransferase"/>
</dbReference>
<protein>
    <submittedName>
        <fullName evidence="2">GNAT family N-acetyltransferase</fullName>
    </submittedName>
</protein>
<evidence type="ECO:0000259" key="1">
    <source>
        <dbReference type="PROSITE" id="PS51186"/>
    </source>
</evidence>
<organism evidence="2 3">
    <name type="scientific">Alicyclobacillus fastidiosus</name>
    <dbReference type="NCBI Taxonomy" id="392011"/>
    <lineage>
        <taxon>Bacteria</taxon>
        <taxon>Bacillati</taxon>
        <taxon>Bacillota</taxon>
        <taxon>Bacilli</taxon>
        <taxon>Bacillales</taxon>
        <taxon>Alicyclobacillaceae</taxon>
        <taxon>Alicyclobacillus</taxon>
    </lineage>
</organism>
<dbReference type="Proteomes" id="UP001579974">
    <property type="component" value="Unassembled WGS sequence"/>
</dbReference>
<dbReference type="Pfam" id="PF13302">
    <property type="entry name" value="Acetyltransf_3"/>
    <property type="match status" value="1"/>
</dbReference>
<proteinExistence type="predicted"/>
<reference evidence="2 3" key="1">
    <citation type="journal article" date="2024" name="Int. J. Mol. Sci.">
        <title>Exploration of Alicyclobacillus spp. Genome in Search of Antibiotic Resistance.</title>
        <authorList>
            <person name="Bucka-Kolendo J."/>
            <person name="Kiousi D.E."/>
            <person name="Dekowska A."/>
            <person name="Mikolajczuk-Szczyrba A."/>
            <person name="Karadedos D.M."/>
            <person name="Michael P."/>
            <person name="Galanis A."/>
            <person name="Sokolowska B."/>
        </authorList>
    </citation>
    <scope>NUCLEOTIDE SEQUENCE [LARGE SCALE GENOMIC DNA]</scope>
    <source>
        <strain evidence="2 3">KKP 3000</strain>
    </source>
</reference>
<keyword evidence="3" id="KW-1185">Reference proteome</keyword>
<dbReference type="SUPFAM" id="SSF55729">
    <property type="entry name" value="Acyl-CoA N-acyltransferases (Nat)"/>
    <property type="match status" value="1"/>
</dbReference>
<accession>A0ABV5ACW5</accession>
<feature type="domain" description="N-acetyltransferase" evidence="1">
    <location>
        <begin position="7"/>
        <end position="175"/>
    </location>
</feature>
<dbReference type="EMBL" id="JBDXSU010000004">
    <property type="protein sequence ID" value="MFB5190094.1"/>
    <property type="molecule type" value="Genomic_DNA"/>
</dbReference>
<dbReference type="PANTHER" id="PTHR43792:SF1">
    <property type="entry name" value="N-ACETYLTRANSFERASE DOMAIN-CONTAINING PROTEIN"/>
    <property type="match status" value="1"/>
</dbReference>
<name>A0ABV5ACW5_9BACL</name>
<dbReference type="InterPro" id="IPR000182">
    <property type="entry name" value="GNAT_dom"/>
</dbReference>
<sequence>MLETVRLSFRPYRVDDFQFYLSLWQDPDVVRFIGSGEVHDKANLKMNYPYWLSRSGLGKGVLVMVLKATQQAVGHVGLVPQEIDGTLHMELGYWVAKRYWGRGLATEAALLFRDLAFDQLHLNEIVSLIQPNNLRSIRVAQKIRMQHQCDTVFRGKLVNVYAMDRRAYRALQLHD</sequence>
<dbReference type="InterPro" id="IPR051531">
    <property type="entry name" value="N-acetyltransferase"/>
</dbReference>
<dbReference type="PANTHER" id="PTHR43792">
    <property type="entry name" value="GNAT FAMILY, PUTATIVE (AFU_ORTHOLOGUE AFUA_3G00765)-RELATED-RELATED"/>
    <property type="match status" value="1"/>
</dbReference>
<gene>
    <name evidence="2" type="ORF">KKP3000_003487</name>
</gene>
<comment type="caution">
    <text evidence="2">The sequence shown here is derived from an EMBL/GenBank/DDBJ whole genome shotgun (WGS) entry which is preliminary data.</text>
</comment>
<evidence type="ECO:0000313" key="3">
    <source>
        <dbReference type="Proteomes" id="UP001579974"/>
    </source>
</evidence>
<dbReference type="PROSITE" id="PS51186">
    <property type="entry name" value="GNAT"/>
    <property type="match status" value="1"/>
</dbReference>
<evidence type="ECO:0000313" key="2">
    <source>
        <dbReference type="EMBL" id="MFB5190094.1"/>
    </source>
</evidence>
<dbReference type="Gene3D" id="3.40.630.30">
    <property type="match status" value="1"/>
</dbReference>